<dbReference type="Proteomes" id="UP000604046">
    <property type="component" value="Unassembled WGS sequence"/>
</dbReference>
<reference evidence="3" key="1">
    <citation type="submission" date="2021-02" db="EMBL/GenBank/DDBJ databases">
        <authorList>
            <person name="Dougan E. K."/>
            <person name="Rhodes N."/>
            <person name="Thang M."/>
            <person name="Chan C."/>
        </authorList>
    </citation>
    <scope>NUCLEOTIDE SEQUENCE</scope>
</reference>
<evidence type="ECO:0000313" key="4">
    <source>
        <dbReference type="Proteomes" id="UP000604046"/>
    </source>
</evidence>
<dbReference type="EMBL" id="CAJNDS010002770">
    <property type="protein sequence ID" value="CAE7591207.1"/>
    <property type="molecule type" value="Genomic_DNA"/>
</dbReference>
<dbReference type="GO" id="GO:0005509">
    <property type="term" value="F:calcium ion binding"/>
    <property type="evidence" value="ECO:0007669"/>
    <property type="project" value="InterPro"/>
</dbReference>
<feature type="domain" description="EF-hand" evidence="2">
    <location>
        <begin position="97"/>
        <end position="132"/>
    </location>
</feature>
<evidence type="ECO:0000256" key="1">
    <source>
        <dbReference type="ARBA" id="ARBA00022837"/>
    </source>
</evidence>
<sequence>ELHKEQQKLGHDGMKLEDFYGCLLRILGVTDIPKGLLQDAYLRCRAAEGPIDKAQFLSWYRDHIFCLAHKPTFAGDTQKRADDLTLELAKKHHCCCIDMDKVKHQFDCYDLDRSGQIDYSEFEKMMLKLLHVSERSDLPQNRIQRFWCELDKDRNGYVDFTEFTEWYFKYFALAQETGPLEAFYASFGPTAQHSAALAPMCKTESESEWSKCSVLHRLSKYQDTAEDPWPRFAFQRRQTVG</sequence>
<dbReference type="PROSITE" id="PS50222">
    <property type="entry name" value="EF_HAND_2"/>
    <property type="match status" value="2"/>
</dbReference>
<dbReference type="Pfam" id="PF13499">
    <property type="entry name" value="EF-hand_7"/>
    <property type="match status" value="1"/>
</dbReference>
<keyword evidence="1" id="KW-0106">Calcium</keyword>
<feature type="non-terminal residue" evidence="3">
    <location>
        <position position="241"/>
    </location>
</feature>
<keyword evidence="4" id="KW-1185">Reference proteome</keyword>
<dbReference type="CDD" id="cd00051">
    <property type="entry name" value="EFh"/>
    <property type="match status" value="1"/>
</dbReference>
<proteinExistence type="predicted"/>
<dbReference type="InterPro" id="IPR011992">
    <property type="entry name" value="EF-hand-dom_pair"/>
</dbReference>
<comment type="caution">
    <text evidence="3">The sequence shown here is derived from an EMBL/GenBank/DDBJ whole genome shotgun (WGS) entry which is preliminary data.</text>
</comment>
<gene>
    <name evidence="3" type="ORF">SNAT2548_LOCUS33658</name>
</gene>
<dbReference type="PROSITE" id="PS00018">
    <property type="entry name" value="EF_HAND_1"/>
    <property type="match status" value="2"/>
</dbReference>
<dbReference type="SMART" id="SM00054">
    <property type="entry name" value="EFh"/>
    <property type="match status" value="2"/>
</dbReference>
<name>A0A812UYH3_9DINO</name>
<protein>
    <recommendedName>
        <fullName evidence="2">EF-hand domain-containing protein</fullName>
    </recommendedName>
</protein>
<dbReference type="AlphaFoldDB" id="A0A812UYH3"/>
<accession>A0A812UYH3</accession>
<dbReference type="Gene3D" id="1.10.238.10">
    <property type="entry name" value="EF-hand"/>
    <property type="match status" value="1"/>
</dbReference>
<dbReference type="InterPro" id="IPR018247">
    <property type="entry name" value="EF_Hand_1_Ca_BS"/>
</dbReference>
<evidence type="ECO:0000259" key="2">
    <source>
        <dbReference type="PROSITE" id="PS50222"/>
    </source>
</evidence>
<dbReference type="OrthoDB" id="437849at2759"/>
<evidence type="ECO:0000313" key="3">
    <source>
        <dbReference type="EMBL" id="CAE7591207.1"/>
    </source>
</evidence>
<organism evidence="3 4">
    <name type="scientific">Symbiodinium natans</name>
    <dbReference type="NCBI Taxonomy" id="878477"/>
    <lineage>
        <taxon>Eukaryota</taxon>
        <taxon>Sar</taxon>
        <taxon>Alveolata</taxon>
        <taxon>Dinophyceae</taxon>
        <taxon>Suessiales</taxon>
        <taxon>Symbiodiniaceae</taxon>
        <taxon>Symbiodinium</taxon>
    </lineage>
</organism>
<dbReference type="SUPFAM" id="SSF47473">
    <property type="entry name" value="EF-hand"/>
    <property type="match status" value="1"/>
</dbReference>
<feature type="domain" description="EF-hand" evidence="2">
    <location>
        <begin position="138"/>
        <end position="173"/>
    </location>
</feature>
<dbReference type="InterPro" id="IPR002048">
    <property type="entry name" value="EF_hand_dom"/>
</dbReference>